<feature type="compositionally biased region" description="Polar residues" evidence="3">
    <location>
        <begin position="253"/>
        <end position="275"/>
    </location>
</feature>
<dbReference type="PROSITE" id="PS50090">
    <property type="entry name" value="MYB_LIKE"/>
    <property type="match status" value="1"/>
</dbReference>
<dbReference type="CDD" id="cd11660">
    <property type="entry name" value="SANT_TRF"/>
    <property type="match status" value="1"/>
</dbReference>
<evidence type="ECO:0000259" key="4">
    <source>
        <dbReference type="PROSITE" id="PS50090"/>
    </source>
</evidence>
<dbReference type="PANTHER" id="PTHR46993:SF6">
    <property type="entry name" value="MYB TRANSCRIPTION FACTOR"/>
    <property type="match status" value="1"/>
</dbReference>
<dbReference type="InterPro" id="IPR009057">
    <property type="entry name" value="Homeodomain-like_sf"/>
</dbReference>
<evidence type="ECO:0000256" key="1">
    <source>
        <dbReference type="ARBA" id="ARBA00004123"/>
    </source>
</evidence>
<dbReference type="SMART" id="SM00717">
    <property type="entry name" value="SANT"/>
    <property type="match status" value="1"/>
</dbReference>
<organism evidence="6 7">
    <name type="scientific">Trifolium subterraneum</name>
    <name type="common">Subterranean clover</name>
    <dbReference type="NCBI Taxonomy" id="3900"/>
    <lineage>
        <taxon>Eukaryota</taxon>
        <taxon>Viridiplantae</taxon>
        <taxon>Streptophyta</taxon>
        <taxon>Embryophyta</taxon>
        <taxon>Tracheophyta</taxon>
        <taxon>Spermatophyta</taxon>
        <taxon>Magnoliopsida</taxon>
        <taxon>eudicotyledons</taxon>
        <taxon>Gunneridae</taxon>
        <taxon>Pentapetalae</taxon>
        <taxon>rosids</taxon>
        <taxon>fabids</taxon>
        <taxon>Fabales</taxon>
        <taxon>Fabaceae</taxon>
        <taxon>Papilionoideae</taxon>
        <taxon>50 kb inversion clade</taxon>
        <taxon>NPAAA clade</taxon>
        <taxon>Hologalegina</taxon>
        <taxon>IRL clade</taxon>
        <taxon>Trifolieae</taxon>
        <taxon>Trifolium</taxon>
    </lineage>
</organism>
<dbReference type="GO" id="GO:0005634">
    <property type="term" value="C:nucleus"/>
    <property type="evidence" value="ECO:0007669"/>
    <property type="project" value="UniProtKB-SubCell"/>
</dbReference>
<dbReference type="AlphaFoldDB" id="A0A2Z6MK75"/>
<dbReference type="PANTHER" id="PTHR46993">
    <property type="entry name" value="MYB TRANSCRIPTION FACTOR"/>
    <property type="match status" value="1"/>
</dbReference>
<dbReference type="InterPro" id="IPR001005">
    <property type="entry name" value="SANT/Myb"/>
</dbReference>
<dbReference type="PROSITE" id="PS51294">
    <property type="entry name" value="HTH_MYB"/>
    <property type="match status" value="1"/>
</dbReference>
<dbReference type="Gene3D" id="1.10.10.60">
    <property type="entry name" value="Homeodomain-like"/>
    <property type="match status" value="1"/>
</dbReference>
<protein>
    <submittedName>
        <fullName evidence="6">Uncharacterized protein</fullName>
    </submittedName>
</protein>
<evidence type="ECO:0000259" key="5">
    <source>
        <dbReference type="PROSITE" id="PS51294"/>
    </source>
</evidence>
<evidence type="ECO:0000313" key="6">
    <source>
        <dbReference type="EMBL" id="GAU14747.1"/>
    </source>
</evidence>
<keyword evidence="7" id="KW-1185">Reference proteome</keyword>
<feature type="domain" description="HTH myb-type" evidence="5">
    <location>
        <begin position="340"/>
        <end position="396"/>
    </location>
</feature>
<evidence type="ECO:0000313" key="7">
    <source>
        <dbReference type="Proteomes" id="UP000242715"/>
    </source>
</evidence>
<dbReference type="Proteomes" id="UP000242715">
    <property type="component" value="Unassembled WGS sequence"/>
</dbReference>
<proteinExistence type="predicted"/>
<sequence length="399" mass="45801">MGDLEDVLGQLTTNTDIIKKLIQTISSPDVDYRSKITIILKTLQHQLRNADIQQWMLEILELYEQLLFRSKRITTVFKSAYCAIAVDCTLRYLTVLASRPNYEQAVQTIWLGRVHHIEMSWESELFSDELENWKDEIMNAFMDPRVMKKLACITDTRHNALHKLDAFLAEAWDNLGPAKDFHVTVNDSRVIASLIKGKSIDTVDAERMDATISYSKINSMPIDEVPNIVESPQCSSAVLENHEIEDMNQEAQLENNSSDTVDVPISQSCQNSKNNKANHKKTTSAHQSDVHHPSLMEPNCTARTHEWNDSIGLQGGTSDTSKISLPSPERRKLPPLKKYKPKRKKRTWSKLEEDNLRAGVKAFEHDWKRIVNTFTFERRTPVNLKDKWRNMLKSGQAQE</sequence>
<dbReference type="SUPFAM" id="SSF46689">
    <property type="entry name" value="Homeodomain-like"/>
    <property type="match status" value="1"/>
</dbReference>
<evidence type="ECO:0000256" key="3">
    <source>
        <dbReference type="SAM" id="MobiDB-lite"/>
    </source>
</evidence>
<evidence type="ECO:0000256" key="2">
    <source>
        <dbReference type="ARBA" id="ARBA00023242"/>
    </source>
</evidence>
<dbReference type="EMBL" id="DF973146">
    <property type="protein sequence ID" value="GAU14747.1"/>
    <property type="molecule type" value="Genomic_DNA"/>
</dbReference>
<feature type="region of interest" description="Disordered" evidence="3">
    <location>
        <begin position="253"/>
        <end position="346"/>
    </location>
</feature>
<accession>A0A2Z6MK75</accession>
<comment type="subcellular location">
    <subcellularLocation>
        <location evidence="1">Nucleus</location>
    </subcellularLocation>
</comment>
<keyword evidence="2" id="KW-0539">Nucleus</keyword>
<name>A0A2Z6MK75_TRISU</name>
<reference evidence="7" key="1">
    <citation type="journal article" date="2017" name="Front. Plant Sci.">
        <title>Climate Clever Clovers: New Paradigm to Reduce the Environmental Footprint of Ruminants by Breeding Low Methanogenic Forages Utilizing Haplotype Variation.</title>
        <authorList>
            <person name="Kaur P."/>
            <person name="Appels R."/>
            <person name="Bayer P.E."/>
            <person name="Keeble-Gagnere G."/>
            <person name="Wang J."/>
            <person name="Hirakawa H."/>
            <person name="Shirasawa K."/>
            <person name="Vercoe P."/>
            <person name="Stefanova K."/>
            <person name="Durmic Z."/>
            <person name="Nichols P."/>
            <person name="Revell C."/>
            <person name="Isobe S.N."/>
            <person name="Edwards D."/>
            <person name="Erskine W."/>
        </authorList>
    </citation>
    <scope>NUCLEOTIDE SEQUENCE [LARGE SCALE GENOMIC DNA]</scope>
    <source>
        <strain evidence="7">cv. Daliak</strain>
    </source>
</reference>
<gene>
    <name evidence="6" type="ORF">TSUD_203960</name>
</gene>
<feature type="compositionally biased region" description="Basic residues" evidence="3">
    <location>
        <begin position="333"/>
        <end position="346"/>
    </location>
</feature>
<dbReference type="InterPro" id="IPR017930">
    <property type="entry name" value="Myb_dom"/>
</dbReference>
<feature type="domain" description="Myb-like" evidence="4">
    <location>
        <begin position="340"/>
        <end position="392"/>
    </location>
</feature>
<dbReference type="Pfam" id="PF13921">
    <property type="entry name" value="Myb_DNA-bind_6"/>
    <property type="match status" value="1"/>
</dbReference>
<dbReference type="OrthoDB" id="608866at2759"/>